<dbReference type="OrthoDB" id="10251809at2759"/>
<dbReference type="PANTHER" id="PTHR46093">
    <property type="entry name" value="ACYL-COA-BINDING DOMAIN-CONTAINING PROTEIN 5"/>
    <property type="match status" value="1"/>
</dbReference>
<sequence>MPRSSQPPFPDPATAPKVAPAPASGMYWYKAPEHGQQRLALRAHTCTMVGSSIYVFGGCDRACYNDMHVFDTDSMSWSKPTVYGDIPPPLRAMTTTAVGKKLVIFGGGDGPTYYNDVYIFDTTTNRYTKPVTSGEQPSKRRAHTACFYRNGIYIFGGGDGERALDDVWRLDVSDFNKLFWKCVCPPSSGSGSAASRVLANTSTTSLSAKIRKNGPMASNSPTLDDSPPQQQRPTARGYHTANMVGSKLIVYGGSDGQECFRDVWVFDVDTEVWKLVPMDPPSVPPTAGATPPPASVGGGKVSFQRLSHTATIVGSYLFVVGGHDGVEYSSEVLLLNLAVTMQWDKRKVYGQPPTGRGYHGAVLHDSRVFVIGGFDGQSVFADTYVLELAVSSYFSQISHFSIEV</sequence>
<accession>A0A3N4L798</accession>
<evidence type="ECO:0000256" key="2">
    <source>
        <dbReference type="ARBA" id="ARBA00022737"/>
    </source>
</evidence>
<feature type="compositionally biased region" description="Polar residues" evidence="3">
    <location>
        <begin position="216"/>
        <end position="233"/>
    </location>
</feature>
<reference evidence="5 6" key="1">
    <citation type="journal article" date="2018" name="Nat. Ecol. Evol.">
        <title>Pezizomycetes genomes reveal the molecular basis of ectomycorrhizal truffle lifestyle.</title>
        <authorList>
            <person name="Murat C."/>
            <person name="Payen T."/>
            <person name="Noel B."/>
            <person name="Kuo A."/>
            <person name="Morin E."/>
            <person name="Chen J."/>
            <person name="Kohler A."/>
            <person name="Krizsan K."/>
            <person name="Balestrini R."/>
            <person name="Da Silva C."/>
            <person name="Montanini B."/>
            <person name="Hainaut M."/>
            <person name="Levati E."/>
            <person name="Barry K.W."/>
            <person name="Belfiori B."/>
            <person name="Cichocki N."/>
            <person name="Clum A."/>
            <person name="Dockter R.B."/>
            <person name="Fauchery L."/>
            <person name="Guy J."/>
            <person name="Iotti M."/>
            <person name="Le Tacon F."/>
            <person name="Lindquist E.A."/>
            <person name="Lipzen A."/>
            <person name="Malagnac F."/>
            <person name="Mello A."/>
            <person name="Molinier V."/>
            <person name="Miyauchi S."/>
            <person name="Poulain J."/>
            <person name="Riccioni C."/>
            <person name="Rubini A."/>
            <person name="Sitrit Y."/>
            <person name="Splivallo R."/>
            <person name="Traeger S."/>
            <person name="Wang M."/>
            <person name="Zifcakova L."/>
            <person name="Wipf D."/>
            <person name="Zambonelli A."/>
            <person name="Paolocci F."/>
            <person name="Nowrousian M."/>
            <person name="Ottonello S."/>
            <person name="Baldrian P."/>
            <person name="Spatafora J.W."/>
            <person name="Henrissat B."/>
            <person name="Nagy L.G."/>
            <person name="Aury J.M."/>
            <person name="Wincker P."/>
            <person name="Grigoriev I.V."/>
            <person name="Bonfante P."/>
            <person name="Martin F.M."/>
        </authorList>
    </citation>
    <scope>NUCLEOTIDE SEQUENCE [LARGE SCALE GENOMIC DNA]</scope>
    <source>
        <strain evidence="5 6">ATCC MYA-4762</strain>
    </source>
</reference>
<keyword evidence="6" id="KW-1185">Reference proteome</keyword>
<dbReference type="AlphaFoldDB" id="A0A3N4L798"/>
<dbReference type="STRING" id="1051890.A0A3N4L798"/>
<dbReference type="InterPro" id="IPR015915">
    <property type="entry name" value="Kelch-typ_b-propeller"/>
</dbReference>
<name>A0A3N4L798_9PEZI</name>
<protein>
    <submittedName>
        <fullName evidence="5">Galactose oxidase</fullName>
    </submittedName>
</protein>
<feature type="region of interest" description="Disordered" evidence="3">
    <location>
        <begin position="208"/>
        <end position="236"/>
    </location>
</feature>
<dbReference type="InterPro" id="IPR056737">
    <property type="entry name" value="Beta-prop_ATRN-MKLN-like"/>
</dbReference>
<dbReference type="EMBL" id="ML121610">
    <property type="protein sequence ID" value="RPB18767.1"/>
    <property type="molecule type" value="Genomic_DNA"/>
</dbReference>
<evidence type="ECO:0000313" key="6">
    <source>
        <dbReference type="Proteomes" id="UP000267821"/>
    </source>
</evidence>
<dbReference type="Pfam" id="PF24981">
    <property type="entry name" value="Beta-prop_ATRN-LZTR1"/>
    <property type="match status" value="1"/>
</dbReference>
<evidence type="ECO:0000256" key="1">
    <source>
        <dbReference type="ARBA" id="ARBA00022441"/>
    </source>
</evidence>
<dbReference type="SUPFAM" id="SSF117281">
    <property type="entry name" value="Kelch motif"/>
    <property type="match status" value="2"/>
</dbReference>
<dbReference type="Proteomes" id="UP000267821">
    <property type="component" value="Unassembled WGS sequence"/>
</dbReference>
<evidence type="ECO:0000259" key="4">
    <source>
        <dbReference type="Pfam" id="PF24981"/>
    </source>
</evidence>
<gene>
    <name evidence="5" type="ORF">L211DRAFT_795806</name>
</gene>
<keyword evidence="2" id="KW-0677">Repeat</keyword>
<feature type="domain" description="Attractin/MKLN-like beta-propeller" evidence="4">
    <location>
        <begin position="226"/>
        <end position="378"/>
    </location>
</feature>
<evidence type="ECO:0000313" key="5">
    <source>
        <dbReference type="EMBL" id="RPB18767.1"/>
    </source>
</evidence>
<dbReference type="PANTHER" id="PTHR46093:SF18">
    <property type="entry name" value="FIBRONECTIN TYPE-III DOMAIN-CONTAINING PROTEIN"/>
    <property type="match status" value="1"/>
</dbReference>
<evidence type="ECO:0000256" key="3">
    <source>
        <dbReference type="SAM" id="MobiDB-lite"/>
    </source>
</evidence>
<organism evidence="5 6">
    <name type="scientific">Terfezia boudieri ATCC MYA-4762</name>
    <dbReference type="NCBI Taxonomy" id="1051890"/>
    <lineage>
        <taxon>Eukaryota</taxon>
        <taxon>Fungi</taxon>
        <taxon>Dikarya</taxon>
        <taxon>Ascomycota</taxon>
        <taxon>Pezizomycotina</taxon>
        <taxon>Pezizomycetes</taxon>
        <taxon>Pezizales</taxon>
        <taxon>Pezizaceae</taxon>
        <taxon>Terfezia</taxon>
    </lineage>
</organism>
<dbReference type="InParanoid" id="A0A3N4L798"/>
<keyword evidence="1" id="KW-0880">Kelch repeat</keyword>
<dbReference type="Gene3D" id="2.120.10.80">
    <property type="entry name" value="Kelch-type beta propeller"/>
    <property type="match status" value="2"/>
</dbReference>
<proteinExistence type="predicted"/>
<dbReference type="Pfam" id="PF24681">
    <property type="entry name" value="Kelch_KLHDC2_KLHL20_DRC7"/>
    <property type="match status" value="1"/>
</dbReference>